<accession>A0AA87Z6I5</accession>
<protein>
    <submittedName>
        <fullName evidence="2">Uncharacterized protein</fullName>
    </submittedName>
</protein>
<feature type="region of interest" description="Disordered" evidence="1">
    <location>
        <begin position="105"/>
        <end position="128"/>
    </location>
</feature>
<proteinExistence type="predicted"/>
<dbReference type="AlphaFoldDB" id="A0AA87Z6I5"/>
<feature type="region of interest" description="Disordered" evidence="1">
    <location>
        <begin position="20"/>
        <end position="67"/>
    </location>
</feature>
<sequence>MRVMEGDGAVGGRAKEIFCHANDRDSDSDDNGNGDDGAAAARSRGRGDLQVRRMPPWGQPEIQRDGDEDKIHNDARFLGTPTIWIGRWPTERTKLAIFPGIPSNGDVAELPSPEKTTPPREEGPKISRGIVGDNDLCRLSYNQRSPTSTTMATLMAMNVDFQAKAIFYGSVRLVAARGVASHWFPGGRGSRPRNAIFTGRIRLVAVGGVVTLVPWCLRLFFRQVEF</sequence>
<reference evidence="2" key="1">
    <citation type="submission" date="2023-07" db="EMBL/GenBank/DDBJ databases">
        <title>draft genome sequence of fig (Ficus carica).</title>
        <authorList>
            <person name="Takahashi T."/>
            <person name="Nishimura K."/>
        </authorList>
    </citation>
    <scope>NUCLEOTIDE SEQUENCE</scope>
</reference>
<name>A0AA87Z6I5_FICCA</name>
<gene>
    <name evidence="2" type="ORF">TIFTF001_040890</name>
</gene>
<comment type="caution">
    <text evidence="2">The sequence shown here is derived from an EMBL/GenBank/DDBJ whole genome shotgun (WGS) entry which is preliminary data.</text>
</comment>
<evidence type="ECO:0000313" key="2">
    <source>
        <dbReference type="EMBL" id="GMN26674.1"/>
    </source>
</evidence>
<evidence type="ECO:0000256" key="1">
    <source>
        <dbReference type="SAM" id="MobiDB-lite"/>
    </source>
</evidence>
<evidence type="ECO:0000313" key="3">
    <source>
        <dbReference type="Proteomes" id="UP001187192"/>
    </source>
</evidence>
<organism evidence="2 3">
    <name type="scientific">Ficus carica</name>
    <name type="common">Common fig</name>
    <dbReference type="NCBI Taxonomy" id="3494"/>
    <lineage>
        <taxon>Eukaryota</taxon>
        <taxon>Viridiplantae</taxon>
        <taxon>Streptophyta</taxon>
        <taxon>Embryophyta</taxon>
        <taxon>Tracheophyta</taxon>
        <taxon>Spermatophyta</taxon>
        <taxon>Magnoliopsida</taxon>
        <taxon>eudicotyledons</taxon>
        <taxon>Gunneridae</taxon>
        <taxon>Pentapetalae</taxon>
        <taxon>rosids</taxon>
        <taxon>fabids</taxon>
        <taxon>Rosales</taxon>
        <taxon>Moraceae</taxon>
        <taxon>Ficeae</taxon>
        <taxon>Ficus</taxon>
    </lineage>
</organism>
<keyword evidence="3" id="KW-1185">Reference proteome</keyword>
<dbReference type="EMBL" id="BTGU01001627">
    <property type="protein sequence ID" value="GMN26674.1"/>
    <property type="molecule type" value="Genomic_DNA"/>
</dbReference>
<dbReference type="Proteomes" id="UP001187192">
    <property type="component" value="Unassembled WGS sequence"/>
</dbReference>